<dbReference type="GO" id="GO:0006310">
    <property type="term" value="P:DNA recombination"/>
    <property type="evidence" value="ECO:0007669"/>
    <property type="project" value="UniProtKB-KW"/>
</dbReference>
<dbReference type="GO" id="GO:0003677">
    <property type="term" value="F:DNA binding"/>
    <property type="evidence" value="ECO:0007669"/>
    <property type="project" value="InterPro"/>
</dbReference>
<gene>
    <name evidence="3" type="ORF">L5515_010203</name>
</gene>
<accession>A0AAE9JDU2</accession>
<dbReference type="AlphaFoldDB" id="A0AAE9JDU2"/>
<protein>
    <recommendedName>
        <fullName evidence="2">Tyr recombinase domain-containing protein</fullName>
    </recommendedName>
</protein>
<dbReference type="PANTHER" id="PTHR33435">
    <property type="entry name" value="PROTEIN CBG21870-RELATED"/>
    <property type="match status" value="1"/>
</dbReference>
<evidence type="ECO:0000313" key="4">
    <source>
        <dbReference type="Proteomes" id="UP000829354"/>
    </source>
</evidence>
<keyword evidence="4" id="KW-1185">Reference proteome</keyword>
<dbReference type="GO" id="GO:0015074">
    <property type="term" value="P:DNA integration"/>
    <property type="evidence" value="ECO:0007669"/>
    <property type="project" value="InterPro"/>
</dbReference>
<dbReference type="InterPro" id="IPR011010">
    <property type="entry name" value="DNA_brk_join_enz"/>
</dbReference>
<name>A0AAE9JDU2_CAEBR</name>
<reference evidence="3 4" key="1">
    <citation type="submission" date="2022-04" db="EMBL/GenBank/DDBJ databases">
        <title>Chromosome-level reference genomes for two strains of Caenorhabditis briggsae: an improved platform for comparative genomics.</title>
        <authorList>
            <person name="Stevens L."/>
            <person name="Andersen E."/>
        </authorList>
    </citation>
    <scope>NUCLEOTIDE SEQUENCE [LARGE SCALE GENOMIC DNA]</scope>
    <source>
        <strain evidence="3">VX34</strain>
        <tissue evidence="3">Whole-organism</tissue>
    </source>
</reference>
<dbReference type="Pfam" id="PF00589">
    <property type="entry name" value="Phage_integrase"/>
    <property type="match status" value="1"/>
</dbReference>
<evidence type="ECO:0000256" key="1">
    <source>
        <dbReference type="ARBA" id="ARBA00023172"/>
    </source>
</evidence>
<proteinExistence type="predicted"/>
<evidence type="ECO:0000259" key="2">
    <source>
        <dbReference type="PROSITE" id="PS51898"/>
    </source>
</evidence>
<dbReference type="Gene3D" id="1.10.443.10">
    <property type="entry name" value="Intergrase catalytic core"/>
    <property type="match status" value="1"/>
</dbReference>
<organism evidence="3 4">
    <name type="scientific">Caenorhabditis briggsae</name>
    <dbReference type="NCBI Taxonomy" id="6238"/>
    <lineage>
        <taxon>Eukaryota</taxon>
        <taxon>Metazoa</taxon>
        <taxon>Ecdysozoa</taxon>
        <taxon>Nematoda</taxon>
        <taxon>Chromadorea</taxon>
        <taxon>Rhabditida</taxon>
        <taxon>Rhabditina</taxon>
        <taxon>Rhabditomorpha</taxon>
        <taxon>Rhabditoidea</taxon>
        <taxon>Rhabditidae</taxon>
        <taxon>Peloderinae</taxon>
        <taxon>Caenorhabditis</taxon>
    </lineage>
</organism>
<dbReference type="InterPro" id="IPR013762">
    <property type="entry name" value="Integrase-like_cat_sf"/>
</dbReference>
<feature type="domain" description="Tyr recombinase" evidence="2">
    <location>
        <begin position="80"/>
        <end position="245"/>
    </location>
</feature>
<evidence type="ECO:0000313" key="3">
    <source>
        <dbReference type="EMBL" id="UMM26551.1"/>
    </source>
</evidence>
<dbReference type="PANTHER" id="PTHR33435:SF3">
    <property type="entry name" value="PROTEIN CBG21870"/>
    <property type="match status" value="1"/>
</dbReference>
<dbReference type="SUPFAM" id="SSF56349">
    <property type="entry name" value="DNA breaking-rejoining enzymes"/>
    <property type="match status" value="1"/>
</dbReference>
<dbReference type="EMBL" id="CP092623">
    <property type="protein sequence ID" value="UMM26551.1"/>
    <property type="molecule type" value="Genomic_DNA"/>
</dbReference>
<dbReference type="PROSITE" id="PS51898">
    <property type="entry name" value="TYR_RECOMBINASE"/>
    <property type="match status" value="1"/>
</dbReference>
<dbReference type="InterPro" id="IPR002104">
    <property type="entry name" value="Integrase_catalytic"/>
</dbReference>
<dbReference type="Proteomes" id="UP000829354">
    <property type="component" value="Chromosome IV"/>
</dbReference>
<sequence length="245" mass="27219">MAYERANAERARWLCEANLPADEKSTVLYLSHKSQSAGSGALAKVSAAYQMTGGSFSPMERQFSGDLMKSKKREEVALRQKPKMVNLSVIKKLFEGPSNNPKSERDVLVIALSFFALLRAGEAAELKWEDVERNGGLLKITIKKAKNDQQGLGRNTFVACPEGEDLDCLLNRWKVRCSTGKYSSEYLFPNLQNGTQLKPNAISTITRKRLGEAGVTATHHALRRGSANEREFRGLSIEEIKARGR</sequence>
<keyword evidence="1" id="KW-0233">DNA recombination</keyword>